<evidence type="ECO:0000256" key="2">
    <source>
        <dbReference type="ARBA" id="ARBA00022723"/>
    </source>
</evidence>
<dbReference type="Pfam" id="PF07731">
    <property type="entry name" value="Cu-oxidase_2"/>
    <property type="match status" value="1"/>
</dbReference>
<evidence type="ECO:0000256" key="1">
    <source>
        <dbReference type="ARBA" id="ARBA00010609"/>
    </source>
</evidence>
<dbReference type="InterPro" id="IPR011706">
    <property type="entry name" value="Cu-oxidase_C"/>
</dbReference>
<dbReference type="InterPro" id="IPR002355">
    <property type="entry name" value="Cu_oxidase_Cu_BS"/>
</dbReference>
<dbReference type="Gene3D" id="2.60.40.420">
    <property type="entry name" value="Cupredoxins - blue copper proteins"/>
    <property type="match status" value="1"/>
</dbReference>
<evidence type="ECO:0000313" key="4">
    <source>
        <dbReference type="EMBL" id="KAJ1643891.1"/>
    </source>
</evidence>
<protein>
    <submittedName>
        <fullName evidence="4">Ferroxidase fet3</fullName>
    </submittedName>
</protein>
<dbReference type="PANTHER" id="PTHR11709:SF511">
    <property type="entry name" value="LACCASE"/>
    <property type="match status" value="1"/>
</dbReference>
<keyword evidence="2" id="KW-0479">Metal-binding</keyword>
<dbReference type="GO" id="GO:0005507">
    <property type="term" value="F:copper ion binding"/>
    <property type="evidence" value="ECO:0007669"/>
    <property type="project" value="InterPro"/>
</dbReference>
<dbReference type="PROSITE" id="PS00080">
    <property type="entry name" value="MULTICOPPER_OXIDASE2"/>
    <property type="match status" value="1"/>
</dbReference>
<evidence type="ECO:0000313" key="5">
    <source>
        <dbReference type="Proteomes" id="UP001145021"/>
    </source>
</evidence>
<organism evidence="4 5">
    <name type="scientific">Coemansia asiatica</name>
    <dbReference type="NCBI Taxonomy" id="1052880"/>
    <lineage>
        <taxon>Eukaryota</taxon>
        <taxon>Fungi</taxon>
        <taxon>Fungi incertae sedis</taxon>
        <taxon>Zoopagomycota</taxon>
        <taxon>Kickxellomycotina</taxon>
        <taxon>Kickxellomycetes</taxon>
        <taxon>Kickxellales</taxon>
        <taxon>Kickxellaceae</taxon>
        <taxon>Coemansia</taxon>
    </lineage>
</organism>
<dbReference type="GO" id="GO:0016491">
    <property type="term" value="F:oxidoreductase activity"/>
    <property type="evidence" value="ECO:0007669"/>
    <property type="project" value="InterPro"/>
</dbReference>
<evidence type="ECO:0000259" key="3">
    <source>
        <dbReference type="Pfam" id="PF07731"/>
    </source>
</evidence>
<feature type="domain" description="Plastocyanin-like" evidence="3">
    <location>
        <begin position="12"/>
        <end position="63"/>
    </location>
</feature>
<dbReference type="Proteomes" id="UP001145021">
    <property type="component" value="Unassembled WGS sequence"/>
</dbReference>
<comment type="similarity">
    <text evidence="1">Belongs to the multicopper oxidase family.</text>
</comment>
<dbReference type="InterPro" id="IPR045087">
    <property type="entry name" value="Cu-oxidase_fam"/>
</dbReference>
<sequence length="114" mass="12779">MGVTRRRVPKGASPLKRDTVLVHSGEYVVVRFKADNPGVWLMHCHFDWHMALGLDMVFIEAPTEMQKRIKVPQSVIDQCKKLGLPTSGNVVGNQSYDYNGAPNLPHLVFDSPHV</sequence>
<dbReference type="PANTHER" id="PTHR11709">
    <property type="entry name" value="MULTI-COPPER OXIDASE"/>
    <property type="match status" value="1"/>
</dbReference>
<comment type="caution">
    <text evidence="4">The sequence shown here is derived from an EMBL/GenBank/DDBJ whole genome shotgun (WGS) entry which is preliminary data.</text>
</comment>
<proteinExistence type="inferred from homology"/>
<name>A0A9W8CJ35_9FUNG</name>
<gene>
    <name evidence="4" type="primary">FET3_2</name>
    <name evidence="4" type="ORF">LPJ64_004382</name>
</gene>
<dbReference type="InterPro" id="IPR008972">
    <property type="entry name" value="Cupredoxin"/>
</dbReference>
<reference evidence="4" key="1">
    <citation type="submission" date="2022-07" db="EMBL/GenBank/DDBJ databases">
        <title>Phylogenomic reconstructions and comparative analyses of Kickxellomycotina fungi.</title>
        <authorList>
            <person name="Reynolds N.K."/>
            <person name="Stajich J.E."/>
            <person name="Barry K."/>
            <person name="Grigoriev I.V."/>
            <person name="Crous P."/>
            <person name="Smith M.E."/>
        </authorList>
    </citation>
    <scope>NUCLEOTIDE SEQUENCE</scope>
    <source>
        <strain evidence="4">NBRC 105413</strain>
    </source>
</reference>
<keyword evidence="5" id="KW-1185">Reference proteome</keyword>
<dbReference type="AlphaFoldDB" id="A0A9W8CJ35"/>
<dbReference type="SUPFAM" id="SSF49503">
    <property type="entry name" value="Cupredoxins"/>
    <property type="match status" value="1"/>
</dbReference>
<dbReference type="EMBL" id="JANBOH010000210">
    <property type="protein sequence ID" value="KAJ1643891.1"/>
    <property type="molecule type" value="Genomic_DNA"/>
</dbReference>
<accession>A0A9W8CJ35</accession>